<organism evidence="1 2">
    <name type="scientific">Riccia sorocarpa</name>
    <dbReference type="NCBI Taxonomy" id="122646"/>
    <lineage>
        <taxon>Eukaryota</taxon>
        <taxon>Viridiplantae</taxon>
        <taxon>Streptophyta</taxon>
        <taxon>Embryophyta</taxon>
        <taxon>Marchantiophyta</taxon>
        <taxon>Marchantiopsida</taxon>
        <taxon>Marchantiidae</taxon>
        <taxon>Marchantiales</taxon>
        <taxon>Ricciaceae</taxon>
        <taxon>Riccia</taxon>
    </lineage>
</organism>
<proteinExistence type="predicted"/>
<dbReference type="AlphaFoldDB" id="A0ABD3I2D1"/>
<protein>
    <submittedName>
        <fullName evidence="1">Uncharacterized protein</fullName>
    </submittedName>
</protein>
<comment type="caution">
    <text evidence="1">The sequence shown here is derived from an EMBL/GenBank/DDBJ whole genome shotgun (WGS) entry which is preliminary data.</text>
</comment>
<accession>A0ABD3I2D1</accession>
<dbReference type="Proteomes" id="UP001633002">
    <property type="component" value="Unassembled WGS sequence"/>
</dbReference>
<keyword evidence="2" id="KW-1185">Reference proteome</keyword>
<name>A0ABD3I2D1_9MARC</name>
<gene>
    <name evidence="1" type="ORF">R1sor_011938</name>
</gene>
<sequence>MRIRQFLANARLTTLAEGDNYVIDFTEEGKVGAAIVIRNKNWRILEKGVRGDGSLAWMQVQIEDGLLGLASIHGPRERDRRKELWKWMEEKWTQGVCWLTTSECLGPHYTRQQKVTGRLDQARLDRIYFMASDRWMGKYTKEITRIEKEQEAEWRRWSRTKWLGHGEAPLKFYFQLLKAKRAKDEITCLKAENGDMLTSKEAIMRELHMYYTKLFKEEMLTDPDMRKLDEVLNLVDSKVTS</sequence>
<dbReference type="EMBL" id="JBJQOH010000002">
    <property type="protein sequence ID" value="KAL3697862.1"/>
    <property type="molecule type" value="Genomic_DNA"/>
</dbReference>
<reference evidence="1 2" key="1">
    <citation type="submission" date="2024-09" db="EMBL/GenBank/DDBJ databases">
        <title>Chromosome-scale assembly of Riccia sorocarpa.</title>
        <authorList>
            <person name="Paukszto L."/>
        </authorList>
    </citation>
    <scope>NUCLEOTIDE SEQUENCE [LARGE SCALE GENOMIC DNA]</scope>
    <source>
        <strain evidence="1">LP-2024</strain>
        <tissue evidence="1">Aerial parts of the thallus</tissue>
    </source>
</reference>
<evidence type="ECO:0000313" key="2">
    <source>
        <dbReference type="Proteomes" id="UP001633002"/>
    </source>
</evidence>
<evidence type="ECO:0000313" key="1">
    <source>
        <dbReference type="EMBL" id="KAL3697862.1"/>
    </source>
</evidence>